<dbReference type="SUPFAM" id="SSF48317">
    <property type="entry name" value="Acid phosphatase/Vanadium-dependent haloperoxidase"/>
    <property type="match status" value="1"/>
</dbReference>
<dbReference type="AlphaFoldDB" id="W9GCA1"/>
<evidence type="ECO:0000313" key="4">
    <source>
        <dbReference type="Proteomes" id="UP000019489"/>
    </source>
</evidence>
<dbReference type="OrthoDB" id="5149149at2"/>
<gene>
    <name evidence="3" type="ORF">N865_03060</name>
</gene>
<dbReference type="eggNOG" id="ENOG502ZN9H">
    <property type="taxonomic scope" value="Bacteria"/>
</dbReference>
<evidence type="ECO:0000256" key="1">
    <source>
        <dbReference type="SAM" id="Phobius"/>
    </source>
</evidence>
<keyword evidence="1" id="KW-1133">Transmembrane helix</keyword>
<protein>
    <recommendedName>
        <fullName evidence="2">Phosphatidic acid phosphatase type 2/haloperoxidase domain-containing protein</fullName>
    </recommendedName>
</protein>
<reference evidence="3 4" key="1">
    <citation type="submission" date="2013-08" db="EMBL/GenBank/DDBJ databases">
        <title>Intrasporangium oryzae NRRL B-24470.</title>
        <authorList>
            <person name="Liu H."/>
            <person name="Wang G."/>
        </authorList>
    </citation>
    <scope>NUCLEOTIDE SEQUENCE [LARGE SCALE GENOMIC DNA]</scope>
    <source>
        <strain evidence="3 4">NRRL B-24470</strain>
    </source>
</reference>
<keyword evidence="4" id="KW-1185">Reference proteome</keyword>
<accession>W9GCA1</accession>
<dbReference type="Proteomes" id="UP000019489">
    <property type="component" value="Unassembled WGS sequence"/>
</dbReference>
<evidence type="ECO:0000259" key="2">
    <source>
        <dbReference type="Pfam" id="PF01569"/>
    </source>
</evidence>
<dbReference type="STRING" id="1386089.N865_03060"/>
<feature type="transmembrane region" description="Helical" evidence="1">
    <location>
        <begin position="184"/>
        <end position="202"/>
    </location>
</feature>
<keyword evidence="1" id="KW-0472">Membrane</keyword>
<dbReference type="Pfam" id="PF01569">
    <property type="entry name" value="PAP2"/>
    <property type="match status" value="1"/>
</dbReference>
<feature type="domain" description="Phosphatidic acid phosphatase type 2/haloperoxidase" evidence="2">
    <location>
        <begin position="125"/>
        <end position="197"/>
    </location>
</feature>
<feature type="transmembrane region" description="Helical" evidence="1">
    <location>
        <begin position="12"/>
        <end position="33"/>
    </location>
</feature>
<comment type="caution">
    <text evidence="3">The sequence shown here is derived from an EMBL/GenBank/DDBJ whole genome shotgun (WGS) entry which is preliminary data.</text>
</comment>
<dbReference type="EMBL" id="AWSA01000007">
    <property type="protein sequence ID" value="EWT02857.1"/>
    <property type="molecule type" value="Genomic_DNA"/>
</dbReference>
<feature type="transmembrane region" description="Helical" evidence="1">
    <location>
        <begin position="159"/>
        <end position="178"/>
    </location>
</feature>
<dbReference type="InterPro" id="IPR036938">
    <property type="entry name" value="PAP2/HPO_sf"/>
</dbReference>
<feature type="transmembrane region" description="Helical" evidence="1">
    <location>
        <begin position="131"/>
        <end position="152"/>
    </location>
</feature>
<name>W9GCA1_9MICO</name>
<keyword evidence="1" id="KW-0812">Transmembrane</keyword>
<feature type="transmembrane region" description="Helical" evidence="1">
    <location>
        <begin position="68"/>
        <end position="87"/>
    </location>
</feature>
<organism evidence="3 4">
    <name type="scientific">Intrasporangium oryzae NRRL B-24470</name>
    <dbReference type="NCBI Taxonomy" id="1386089"/>
    <lineage>
        <taxon>Bacteria</taxon>
        <taxon>Bacillati</taxon>
        <taxon>Actinomycetota</taxon>
        <taxon>Actinomycetes</taxon>
        <taxon>Micrococcales</taxon>
        <taxon>Intrasporangiaceae</taxon>
        <taxon>Intrasporangium</taxon>
    </lineage>
</organism>
<sequence length="224" mass="24115">MRPVERLPRPSRPALAVLGLACLVAFLVVLVVAVRTRPGQRLDELLFGVVLNTLPPGLRLALDEFARRWAIVVLAPLTAALAVTALLRRRRRGAVLALALPVVVAPVTLWMRDAGVVRPSLGVGGYAHNTFPSVHAAAVFSLLVGLLAVWPVRLERWHIALLAGVAALAGLGNVAWYAHRPADVTGSFLLVAGAALCGWALLDPRPHRPTVSRRDRERQRVPDG</sequence>
<dbReference type="InterPro" id="IPR000326">
    <property type="entry name" value="PAP2/HPO"/>
</dbReference>
<dbReference type="RefSeq" id="WP_034801992.1">
    <property type="nucleotide sequence ID" value="NZ_AWSA01000007.1"/>
</dbReference>
<proteinExistence type="predicted"/>
<dbReference type="Gene3D" id="1.20.144.10">
    <property type="entry name" value="Phosphatidic acid phosphatase type 2/haloperoxidase"/>
    <property type="match status" value="1"/>
</dbReference>
<feature type="transmembrane region" description="Helical" evidence="1">
    <location>
        <begin position="94"/>
        <end position="111"/>
    </location>
</feature>
<evidence type="ECO:0000313" key="3">
    <source>
        <dbReference type="EMBL" id="EWT02857.1"/>
    </source>
</evidence>